<dbReference type="InterPro" id="IPR014710">
    <property type="entry name" value="RmlC-like_jellyroll"/>
</dbReference>
<name>A0A8T9Q6F7_9BACT</name>
<sequence>MSAQTIIDTLQLLPHPEGGYYKETYRAATSITTETGASRNVSTAIHYLLADADKSHFHRIQSDELWFFHQGQALEIVFIQDKQLVTITLGNAIERGEVPQAMIPANVWFGARVKGEAGFALVSCTVAPGFDFQDFELGRREALLQEYPHLRAAIEQFTRSN</sequence>
<accession>A0A8T9Q6F7</accession>
<dbReference type="InterPro" id="IPR011051">
    <property type="entry name" value="RmlC_Cupin_sf"/>
</dbReference>
<keyword evidence="3" id="KW-1185">Reference proteome</keyword>
<dbReference type="AlphaFoldDB" id="A0A8T9Q6F7"/>
<dbReference type="Proteomes" id="UP000831796">
    <property type="component" value="Chromosome"/>
</dbReference>
<organism evidence="2 3">
    <name type="scientific">Hymenobacter cellulosilyticus</name>
    <dbReference type="NCBI Taxonomy" id="2932248"/>
    <lineage>
        <taxon>Bacteria</taxon>
        <taxon>Pseudomonadati</taxon>
        <taxon>Bacteroidota</taxon>
        <taxon>Cytophagia</taxon>
        <taxon>Cytophagales</taxon>
        <taxon>Hymenobacteraceae</taxon>
        <taxon>Hymenobacter</taxon>
    </lineage>
</organism>
<dbReference type="EMBL" id="CP095046">
    <property type="protein sequence ID" value="UOQ71049.1"/>
    <property type="molecule type" value="Genomic_DNA"/>
</dbReference>
<dbReference type="SUPFAM" id="SSF51182">
    <property type="entry name" value="RmlC-like cupins"/>
    <property type="match status" value="1"/>
</dbReference>
<evidence type="ECO:0000313" key="2">
    <source>
        <dbReference type="EMBL" id="UOQ71049.1"/>
    </source>
</evidence>
<feature type="domain" description="DUF985" evidence="1">
    <location>
        <begin position="4"/>
        <end position="137"/>
    </location>
</feature>
<dbReference type="InterPro" id="IPR039935">
    <property type="entry name" value="YML079W-like"/>
</dbReference>
<dbReference type="RefSeq" id="WP_244674461.1">
    <property type="nucleotide sequence ID" value="NZ_CP095046.1"/>
</dbReference>
<dbReference type="CDD" id="cd06121">
    <property type="entry name" value="cupin_YML079wp"/>
    <property type="match status" value="1"/>
</dbReference>
<dbReference type="Gene3D" id="2.60.120.10">
    <property type="entry name" value="Jelly Rolls"/>
    <property type="match status" value="1"/>
</dbReference>
<evidence type="ECO:0000259" key="1">
    <source>
        <dbReference type="Pfam" id="PF06172"/>
    </source>
</evidence>
<dbReference type="KEGG" id="hcu:MUN79_20605"/>
<evidence type="ECO:0000313" key="3">
    <source>
        <dbReference type="Proteomes" id="UP000831796"/>
    </source>
</evidence>
<reference evidence="2" key="1">
    <citation type="submission" date="2022-04" db="EMBL/GenBank/DDBJ databases">
        <title>Hymenobacter sp. isolated from the air.</title>
        <authorList>
            <person name="Won M."/>
            <person name="Lee C.-M."/>
            <person name="Woen H.-Y."/>
            <person name="Kwon S.-W."/>
        </authorList>
    </citation>
    <scope>NUCLEOTIDE SEQUENCE</scope>
    <source>
        <strain evidence="2">5116S-3</strain>
    </source>
</reference>
<gene>
    <name evidence="2" type="ORF">MUN79_20605</name>
</gene>
<dbReference type="Pfam" id="PF06172">
    <property type="entry name" value="Cupin_5"/>
    <property type="match status" value="1"/>
</dbReference>
<dbReference type="PANTHER" id="PTHR33387:SF3">
    <property type="entry name" value="DUF985 DOMAIN-CONTAINING PROTEIN"/>
    <property type="match status" value="1"/>
</dbReference>
<dbReference type="PANTHER" id="PTHR33387">
    <property type="entry name" value="RMLC-LIKE JELLY ROLL FOLD PROTEIN"/>
    <property type="match status" value="1"/>
</dbReference>
<protein>
    <submittedName>
        <fullName evidence="2">Cupin domain-containing protein</fullName>
    </submittedName>
</protein>
<dbReference type="InterPro" id="IPR009327">
    <property type="entry name" value="Cupin_DUF985"/>
</dbReference>
<proteinExistence type="predicted"/>